<reference evidence="2" key="1">
    <citation type="submission" date="2021-02" db="EMBL/GenBank/DDBJ databases">
        <authorList>
            <person name="Dougan E. K."/>
            <person name="Rhodes N."/>
            <person name="Thang M."/>
            <person name="Chan C."/>
        </authorList>
    </citation>
    <scope>NUCLEOTIDE SEQUENCE</scope>
</reference>
<protein>
    <submittedName>
        <fullName evidence="2">ANK1 protein</fullName>
    </submittedName>
</protein>
<evidence type="ECO:0000313" key="3">
    <source>
        <dbReference type="Proteomes" id="UP000649617"/>
    </source>
</evidence>
<dbReference type="OrthoDB" id="440264at2759"/>
<gene>
    <name evidence="2" type="primary">ANK1</name>
    <name evidence="2" type="ORF">SPIL2461_LOCUS18025</name>
</gene>
<evidence type="ECO:0000259" key="1">
    <source>
        <dbReference type="PROSITE" id="PS51184"/>
    </source>
</evidence>
<organism evidence="2 3">
    <name type="scientific">Symbiodinium pilosum</name>
    <name type="common">Dinoflagellate</name>
    <dbReference type="NCBI Taxonomy" id="2952"/>
    <lineage>
        <taxon>Eukaryota</taxon>
        <taxon>Sar</taxon>
        <taxon>Alveolata</taxon>
        <taxon>Dinophyceae</taxon>
        <taxon>Suessiales</taxon>
        <taxon>Symbiodiniaceae</taxon>
        <taxon>Symbiodinium</taxon>
    </lineage>
</organism>
<comment type="caution">
    <text evidence="2">The sequence shown here is derived from an EMBL/GenBank/DDBJ whole genome shotgun (WGS) entry which is preliminary data.</text>
</comment>
<dbReference type="Gene3D" id="2.60.120.650">
    <property type="entry name" value="Cupin"/>
    <property type="match status" value="1"/>
</dbReference>
<dbReference type="Proteomes" id="UP000649617">
    <property type="component" value="Unassembled WGS sequence"/>
</dbReference>
<dbReference type="EMBL" id="CAJNIZ010043539">
    <property type="protein sequence ID" value="CAE7662533.1"/>
    <property type="molecule type" value="Genomic_DNA"/>
</dbReference>
<accession>A0A812W8D8</accession>
<dbReference type="AlphaFoldDB" id="A0A812W8D8"/>
<proteinExistence type="predicted"/>
<dbReference type="InterPro" id="IPR003347">
    <property type="entry name" value="JmjC_dom"/>
</dbReference>
<dbReference type="Pfam" id="PF02373">
    <property type="entry name" value="JmjC"/>
    <property type="match status" value="1"/>
</dbReference>
<dbReference type="PROSITE" id="PS51184">
    <property type="entry name" value="JMJC"/>
    <property type="match status" value="1"/>
</dbReference>
<name>A0A812W8D8_SYMPI</name>
<feature type="non-terminal residue" evidence="2">
    <location>
        <position position="121"/>
    </location>
</feature>
<keyword evidence="3" id="KW-1185">Reference proteome</keyword>
<evidence type="ECO:0000313" key="2">
    <source>
        <dbReference type="EMBL" id="CAE7662533.1"/>
    </source>
</evidence>
<sequence>MAPWQYLRQRPAGLLLCVAHPGEIVFVPAGWWHATWNLDDFGLAAGWEGGDSAQWGVEMHAVADGNVAELQELLSAQEVTKPLLVLSARAGRLEVLELLLSQGGGRSILERHAASAAIAAA</sequence>
<dbReference type="SUPFAM" id="SSF51197">
    <property type="entry name" value="Clavaminate synthase-like"/>
    <property type="match status" value="1"/>
</dbReference>
<feature type="domain" description="JmjC" evidence="1">
    <location>
        <begin position="1"/>
        <end position="66"/>
    </location>
</feature>